<feature type="region of interest" description="Disordered" evidence="1">
    <location>
        <begin position="85"/>
        <end position="160"/>
    </location>
</feature>
<dbReference type="SUPFAM" id="SSF49785">
    <property type="entry name" value="Galactose-binding domain-like"/>
    <property type="match status" value="1"/>
</dbReference>
<evidence type="ECO:0000256" key="1">
    <source>
        <dbReference type="SAM" id="MobiDB-lite"/>
    </source>
</evidence>
<sequence length="306" mass="31927">MKATRFSLTFVALALCGSGHAGPCKPRSSTALVGTTSTEATLSASTEISTATSVAESSTTDLSSIISESITSTATATSDSQFSSSTELLSSSVTTETTTATTSAAELSSSVETLTTSNSAEATTSEAPTTTTTEGSAPSNLFLNPSFDEPNADGDFDGSPWTLSDSVSPLSVSINSDLAHSGSHSAYWSVENTAQNGVVSQTVDLEQFAFYTLSYWWYVDEDTQPQNIDCYIIVDQTSTDGLTSTNAGFHPLRTPLPLKTWTKRETTFNSINIAPAKMGVSVLCGDSAGSGIKVAIDDVYIAKLVT</sequence>
<dbReference type="Gene3D" id="2.60.120.260">
    <property type="entry name" value="Galactose-binding domain-like"/>
    <property type="match status" value="1"/>
</dbReference>
<name>A0A8H4JRR1_9HYPO</name>
<feature type="compositionally biased region" description="Low complexity" evidence="1">
    <location>
        <begin position="85"/>
        <end position="137"/>
    </location>
</feature>
<dbReference type="AlphaFoldDB" id="A0A8H4JRR1"/>
<organism evidence="3 4">
    <name type="scientific">Fusarium acutatum</name>
    <dbReference type="NCBI Taxonomy" id="78861"/>
    <lineage>
        <taxon>Eukaryota</taxon>
        <taxon>Fungi</taxon>
        <taxon>Dikarya</taxon>
        <taxon>Ascomycota</taxon>
        <taxon>Pezizomycotina</taxon>
        <taxon>Sordariomycetes</taxon>
        <taxon>Hypocreomycetidae</taxon>
        <taxon>Hypocreales</taxon>
        <taxon>Nectriaceae</taxon>
        <taxon>Fusarium</taxon>
        <taxon>Fusarium fujikuroi species complex</taxon>
    </lineage>
</organism>
<feature type="chain" id="PRO_5034757558" description="CBM-cenC domain-containing protein" evidence="2">
    <location>
        <begin position="22"/>
        <end position="306"/>
    </location>
</feature>
<keyword evidence="4" id="KW-1185">Reference proteome</keyword>
<evidence type="ECO:0000256" key="2">
    <source>
        <dbReference type="SAM" id="SignalP"/>
    </source>
</evidence>
<dbReference type="InterPro" id="IPR008979">
    <property type="entry name" value="Galactose-bd-like_sf"/>
</dbReference>
<gene>
    <name evidence="3" type="ORF">FACUT_6860</name>
</gene>
<dbReference type="EMBL" id="JAADJF010000164">
    <property type="protein sequence ID" value="KAF4435868.1"/>
    <property type="molecule type" value="Genomic_DNA"/>
</dbReference>
<dbReference type="OrthoDB" id="5105155at2759"/>
<reference evidence="3 4" key="1">
    <citation type="submission" date="2020-01" db="EMBL/GenBank/DDBJ databases">
        <title>Identification and distribution of gene clusters putatively required for synthesis of sphingolipid metabolism inhibitors in phylogenetically diverse species of the filamentous fungus Fusarium.</title>
        <authorList>
            <person name="Kim H.-S."/>
            <person name="Busman M."/>
            <person name="Brown D.W."/>
            <person name="Divon H."/>
            <person name="Uhlig S."/>
            <person name="Proctor R.H."/>
        </authorList>
    </citation>
    <scope>NUCLEOTIDE SEQUENCE [LARGE SCALE GENOMIC DNA]</scope>
    <source>
        <strain evidence="3 4">NRRL 13308</strain>
    </source>
</reference>
<keyword evidence="2" id="KW-0732">Signal</keyword>
<proteinExistence type="predicted"/>
<dbReference type="Proteomes" id="UP000536711">
    <property type="component" value="Unassembled WGS sequence"/>
</dbReference>
<feature type="signal peptide" evidence="2">
    <location>
        <begin position="1"/>
        <end position="21"/>
    </location>
</feature>
<evidence type="ECO:0000313" key="3">
    <source>
        <dbReference type="EMBL" id="KAF4435868.1"/>
    </source>
</evidence>
<comment type="caution">
    <text evidence="3">The sequence shown here is derived from an EMBL/GenBank/DDBJ whole genome shotgun (WGS) entry which is preliminary data.</text>
</comment>
<protein>
    <recommendedName>
        <fullName evidence="5">CBM-cenC domain-containing protein</fullName>
    </recommendedName>
</protein>
<evidence type="ECO:0000313" key="4">
    <source>
        <dbReference type="Proteomes" id="UP000536711"/>
    </source>
</evidence>
<accession>A0A8H4JRR1</accession>
<evidence type="ECO:0008006" key="5">
    <source>
        <dbReference type="Google" id="ProtNLM"/>
    </source>
</evidence>